<feature type="coiled-coil region" evidence="7">
    <location>
        <begin position="227"/>
        <end position="269"/>
    </location>
</feature>
<evidence type="ECO:0000256" key="8">
    <source>
        <dbReference type="SAM" id="MobiDB-lite"/>
    </source>
</evidence>
<feature type="region of interest" description="Disordered" evidence="8">
    <location>
        <begin position="45"/>
        <end position="74"/>
    </location>
</feature>
<dbReference type="EMBL" id="JBBWWQ010000015">
    <property type="protein sequence ID" value="KAK8928565.1"/>
    <property type="molecule type" value="Genomic_DNA"/>
</dbReference>
<feature type="region of interest" description="Disordered" evidence="8">
    <location>
        <begin position="1"/>
        <end position="21"/>
    </location>
</feature>
<keyword evidence="5" id="KW-0804">Transcription</keyword>
<evidence type="ECO:0000313" key="11">
    <source>
        <dbReference type="Proteomes" id="UP001418222"/>
    </source>
</evidence>
<keyword evidence="11" id="KW-1185">Reference proteome</keyword>
<dbReference type="InterPro" id="IPR044822">
    <property type="entry name" value="Myb_DNA-bind_4"/>
</dbReference>
<protein>
    <recommendedName>
        <fullName evidence="9">Myb/SANT-like DNA-binding domain-containing protein</fullName>
    </recommendedName>
</protein>
<comment type="subcellular location">
    <subcellularLocation>
        <location evidence="1">Nucleus</location>
    </subcellularLocation>
</comment>
<dbReference type="AlphaFoldDB" id="A0AAP0B5I2"/>
<evidence type="ECO:0000256" key="6">
    <source>
        <dbReference type="ARBA" id="ARBA00023242"/>
    </source>
</evidence>
<evidence type="ECO:0000256" key="5">
    <source>
        <dbReference type="ARBA" id="ARBA00023163"/>
    </source>
</evidence>
<dbReference type="GO" id="GO:0005634">
    <property type="term" value="C:nucleus"/>
    <property type="evidence" value="ECO:0007669"/>
    <property type="project" value="UniProtKB-SubCell"/>
</dbReference>
<dbReference type="GO" id="GO:0000976">
    <property type="term" value="F:transcription cis-regulatory region binding"/>
    <property type="evidence" value="ECO:0007669"/>
    <property type="project" value="TreeGrafter"/>
</dbReference>
<evidence type="ECO:0000256" key="4">
    <source>
        <dbReference type="ARBA" id="ARBA00023125"/>
    </source>
</evidence>
<keyword evidence="2" id="KW-0805">Transcription regulation</keyword>
<accession>A0AAP0B5I2</accession>
<sequence length="304" mass="33456">MDFGNSTAAGGGGTGGGREDCWSEGATEALVEAWGDRFLHLSRGNLRQNDWKDVGDSVNARQDAAGKPRKTSGQCKNRIDTLKKKYKLEKSKPGPSTWPLLSRLDLLVGTSPDSSSKKKPISIRVKQLNPNSTSATPPPSLLLTSWGSSRVRTNFPDATQSSREGSGIGCDDCDGVEHMNRADDEGKVGLFKTLATGKRRQPCCGSEGFSRGAVGGVGGDQEDFRDLARAIERIAEIYERVERSKLQQSIELEKQRMEFEKELEIQRMRVFTEMLLELEKVKRPKYASDSGSSLSLSLYYEALE</sequence>
<evidence type="ECO:0000259" key="9">
    <source>
        <dbReference type="Pfam" id="PF13837"/>
    </source>
</evidence>
<proteinExistence type="predicted"/>
<gene>
    <name evidence="10" type="ORF">KSP39_PZI017514</name>
</gene>
<dbReference type="PANTHER" id="PTHR31307">
    <property type="entry name" value="TRIHELIX TRANSCRIPTION FACTOR ASIL2"/>
    <property type="match status" value="1"/>
</dbReference>
<dbReference type="PANTHER" id="PTHR31307:SF40">
    <property type="entry name" value="TRIHELIX TRANSCRIPTION FACTOR ENAP1-RELATED"/>
    <property type="match status" value="1"/>
</dbReference>
<evidence type="ECO:0000256" key="3">
    <source>
        <dbReference type="ARBA" id="ARBA00023054"/>
    </source>
</evidence>
<dbReference type="Proteomes" id="UP001418222">
    <property type="component" value="Unassembled WGS sequence"/>
</dbReference>
<evidence type="ECO:0000313" key="10">
    <source>
        <dbReference type="EMBL" id="KAK8928565.1"/>
    </source>
</evidence>
<name>A0AAP0B5I2_9ASPA</name>
<keyword evidence="3 7" id="KW-0175">Coiled coil</keyword>
<dbReference type="Pfam" id="PF13837">
    <property type="entry name" value="Myb_DNA-bind_4"/>
    <property type="match status" value="1"/>
</dbReference>
<dbReference type="InterPro" id="IPR044823">
    <property type="entry name" value="ASIL1/2-like"/>
</dbReference>
<evidence type="ECO:0000256" key="2">
    <source>
        <dbReference type="ARBA" id="ARBA00023015"/>
    </source>
</evidence>
<dbReference type="FunFam" id="1.10.10.60:FF:000104">
    <property type="entry name" value="trihelix transcription factor ASIL2"/>
    <property type="match status" value="1"/>
</dbReference>
<evidence type="ECO:0000256" key="1">
    <source>
        <dbReference type="ARBA" id="ARBA00004123"/>
    </source>
</evidence>
<comment type="caution">
    <text evidence="10">The sequence shown here is derived from an EMBL/GenBank/DDBJ whole genome shotgun (WGS) entry which is preliminary data.</text>
</comment>
<reference evidence="10 11" key="1">
    <citation type="journal article" date="2022" name="Nat. Plants">
        <title>Genomes of leafy and leafless Platanthera orchids illuminate the evolution of mycoheterotrophy.</title>
        <authorList>
            <person name="Li M.H."/>
            <person name="Liu K.W."/>
            <person name="Li Z."/>
            <person name="Lu H.C."/>
            <person name="Ye Q.L."/>
            <person name="Zhang D."/>
            <person name="Wang J.Y."/>
            <person name="Li Y.F."/>
            <person name="Zhong Z.M."/>
            <person name="Liu X."/>
            <person name="Yu X."/>
            <person name="Liu D.K."/>
            <person name="Tu X.D."/>
            <person name="Liu B."/>
            <person name="Hao Y."/>
            <person name="Liao X.Y."/>
            <person name="Jiang Y.T."/>
            <person name="Sun W.H."/>
            <person name="Chen J."/>
            <person name="Chen Y.Q."/>
            <person name="Ai Y."/>
            <person name="Zhai J.W."/>
            <person name="Wu S.S."/>
            <person name="Zhou Z."/>
            <person name="Hsiao Y.Y."/>
            <person name="Wu W.L."/>
            <person name="Chen Y.Y."/>
            <person name="Lin Y.F."/>
            <person name="Hsu J.L."/>
            <person name="Li C.Y."/>
            <person name="Wang Z.W."/>
            <person name="Zhao X."/>
            <person name="Zhong W.Y."/>
            <person name="Ma X.K."/>
            <person name="Ma L."/>
            <person name="Huang J."/>
            <person name="Chen G.Z."/>
            <person name="Huang M.Z."/>
            <person name="Huang L."/>
            <person name="Peng D.H."/>
            <person name="Luo Y.B."/>
            <person name="Zou S.Q."/>
            <person name="Chen S.P."/>
            <person name="Lan S."/>
            <person name="Tsai W.C."/>
            <person name="Van de Peer Y."/>
            <person name="Liu Z.J."/>
        </authorList>
    </citation>
    <scope>NUCLEOTIDE SEQUENCE [LARGE SCALE GENOMIC DNA]</scope>
    <source>
        <strain evidence="10">Lor287</strain>
    </source>
</reference>
<organism evidence="10 11">
    <name type="scientific">Platanthera zijinensis</name>
    <dbReference type="NCBI Taxonomy" id="2320716"/>
    <lineage>
        <taxon>Eukaryota</taxon>
        <taxon>Viridiplantae</taxon>
        <taxon>Streptophyta</taxon>
        <taxon>Embryophyta</taxon>
        <taxon>Tracheophyta</taxon>
        <taxon>Spermatophyta</taxon>
        <taxon>Magnoliopsida</taxon>
        <taxon>Liliopsida</taxon>
        <taxon>Asparagales</taxon>
        <taxon>Orchidaceae</taxon>
        <taxon>Orchidoideae</taxon>
        <taxon>Orchideae</taxon>
        <taxon>Orchidinae</taxon>
        <taxon>Platanthera</taxon>
    </lineage>
</organism>
<feature type="domain" description="Myb/SANT-like DNA-binding" evidence="9">
    <location>
        <begin position="20"/>
        <end position="106"/>
    </location>
</feature>
<evidence type="ECO:0000256" key="7">
    <source>
        <dbReference type="SAM" id="Coils"/>
    </source>
</evidence>
<keyword evidence="4" id="KW-0238">DNA-binding</keyword>
<keyword evidence="6" id="KW-0539">Nucleus</keyword>